<evidence type="ECO:0000313" key="3">
    <source>
        <dbReference type="Proteomes" id="UP001242781"/>
    </source>
</evidence>
<evidence type="ECO:0000313" key="2">
    <source>
        <dbReference type="EMBL" id="WMS23355.1"/>
    </source>
</evidence>
<evidence type="ECO:0000256" key="1">
    <source>
        <dbReference type="SAM" id="Phobius"/>
    </source>
</evidence>
<reference evidence="2 3" key="1">
    <citation type="submission" date="2023-08" db="EMBL/GenBank/DDBJ databases">
        <title>Haemophilus_parainfluenzae_DSM 8978_complete_genome_hifiasm_Zymo_Research_D6332.</title>
        <authorList>
            <person name="Damerum A."/>
        </authorList>
    </citation>
    <scope>NUCLEOTIDE SEQUENCE [LARGE SCALE GENOMIC DNA]</scope>
    <source>
        <strain evidence="2 3">DSM 8978</strain>
    </source>
</reference>
<keyword evidence="1" id="KW-0812">Transmembrane</keyword>
<organism evidence="2 3">
    <name type="scientific">Haemophilus parainfluenzae ATCC 33392</name>
    <dbReference type="NCBI Taxonomy" id="888828"/>
    <lineage>
        <taxon>Bacteria</taxon>
        <taxon>Pseudomonadati</taxon>
        <taxon>Pseudomonadota</taxon>
        <taxon>Gammaproteobacteria</taxon>
        <taxon>Pasteurellales</taxon>
        <taxon>Pasteurellaceae</taxon>
        <taxon>Haemophilus</taxon>
    </lineage>
</organism>
<keyword evidence="1" id="KW-1133">Transmembrane helix</keyword>
<dbReference type="RefSeq" id="WP_032822575.1">
    <property type="nucleotide sequence ID" value="NZ_AFQS01000011.1"/>
</dbReference>
<dbReference type="Proteomes" id="UP001242781">
    <property type="component" value="Chromosome"/>
</dbReference>
<dbReference type="AlphaFoldDB" id="A0ABD7ZG73"/>
<gene>
    <name evidence="2" type="ORF">RDV53_07870</name>
</gene>
<feature type="transmembrane region" description="Helical" evidence="1">
    <location>
        <begin position="12"/>
        <end position="35"/>
    </location>
</feature>
<accession>A0ABD7ZG73</accession>
<proteinExistence type="predicted"/>
<protein>
    <submittedName>
        <fullName evidence="2">Uncharacterized protein</fullName>
    </submittedName>
</protein>
<name>A0ABD7ZG73_HAEPA</name>
<keyword evidence="1" id="KW-0472">Membrane</keyword>
<dbReference type="GeneID" id="93297410"/>
<feature type="transmembrane region" description="Helical" evidence="1">
    <location>
        <begin position="41"/>
        <end position="68"/>
    </location>
</feature>
<sequence>MFKDEIALIRFLGREFIAIFNVFFLFPLSIILVLIGVINGVIWNVLLGIAFTYLVFLVLFRILIYFLYKKWEREYQKQMREENKVKYIIIK</sequence>
<dbReference type="EMBL" id="CP133470">
    <property type="protein sequence ID" value="WMS23355.1"/>
    <property type="molecule type" value="Genomic_DNA"/>
</dbReference>